<evidence type="ECO:0000256" key="1">
    <source>
        <dbReference type="ARBA" id="ARBA00023125"/>
    </source>
</evidence>
<dbReference type="InterPro" id="IPR010982">
    <property type="entry name" value="Lambda_DNA-bd_dom_sf"/>
</dbReference>
<dbReference type="PANTHER" id="PTHR46797:SF25">
    <property type="entry name" value="TRANSCRIPTIONAL REGULATOR"/>
    <property type="match status" value="1"/>
</dbReference>
<dbReference type="CDD" id="cd02209">
    <property type="entry name" value="cupin_XRE_C"/>
    <property type="match status" value="1"/>
</dbReference>
<accession>A0A1I6B6P2</accession>
<dbReference type="Pfam" id="PF01381">
    <property type="entry name" value="HTH_3"/>
    <property type="match status" value="1"/>
</dbReference>
<dbReference type="EMBL" id="FOXX01000008">
    <property type="protein sequence ID" value="SFQ76606.1"/>
    <property type="molecule type" value="Genomic_DNA"/>
</dbReference>
<organism evidence="3 4">
    <name type="scientific">Priestia endophytica DSM 13796</name>
    <dbReference type="NCBI Taxonomy" id="1121089"/>
    <lineage>
        <taxon>Bacteria</taxon>
        <taxon>Bacillati</taxon>
        <taxon>Bacillota</taxon>
        <taxon>Bacilli</taxon>
        <taxon>Bacillales</taxon>
        <taxon>Bacillaceae</taxon>
        <taxon>Priestia</taxon>
    </lineage>
</organism>
<evidence type="ECO:0000259" key="2">
    <source>
        <dbReference type="PROSITE" id="PS50943"/>
    </source>
</evidence>
<name>A0A1I6B6P2_9BACI</name>
<dbReference type="GeneID" id="93711941"/>
<dbReference type="PANTHER" id="PTHR46797">
    <property type="entry name" value="HTH-TYPE TRANSCRIPTIONAL REGULATOR"/>
    <property type="match status" value="1"/>
</dbReference>
<proteinExistence type="predicted"/>
<evidence type="ECO:0000313" key="4">
    <source>
        <dbReference type="Proteomes" id="UP000182762"/>
    </source>
</evidence>
<gene>
    <name evidence="3" type="ORF">SAMN02745910_03333</name>
</gene>
<sequence length="181" mass="20462">MDDSIGSKIKALRKERKLTLKQISDKTNLSISFLSQVERLKSSITLESLKKISDALNVNPGYFFSDSEKKTKSTIIRNSLSDLNSRPSSFIYKDLSENIENPLFAPLLVMLKPGENRGSSYSHQGQEFLYVLEGTLTILIDDEEHDLHPLDCIYLDSATPHNWINHTDSNVKFLCISSNPI</sequence>
<dbReference type="InterPro" id="IPR011051">
    <property type="entry name" value="RmlC_Cupin_sf"/>
</dbReference>
<comment type="caution">
    <text evidence="3">The sequence shown here is derived from an EMBL/GenBank/DDBJ whole genome shotgun (WGS) entry which is preliminary data.</text>
</comment>
<feature type="domain" description="HTH cro/C1-type" evidence="2">
    <location>
        <begin position="9"/>
        <end position="63"/>
    </location>
</feature>
<dbReference type="Gene3D" id="1.10.260.40">
    <property type="entry name" value="lambda repressor-like DNA-binding domains"/>
    <property type="match status" value="1"/>
</dbReference>
<keyword evidence="1" id="KW-0238">DNA-binding</keyword>
<dbReference type="InterPro" id="IPR001387">
    <property type="entry name" value="Cro/C1-type_HTH"/>
</dbReference>
<dbReference type="InterPro" id="IPR013096">
    <property type="entry name" value="Cupin_2"/>
</dbReference>
<keyword evidence="4" id="KW-1185">Reference proteome</keyword>
<dbReference type="Proteomes" id="UP000182762">
    <property type="component" value="Unassembled WGS sequence"/>
</dbReference>
<dbReference type="PROSITE" id="PS50943">
    <property type="entry name" value="HTH_CROC1"/>
    <property type="match status" value="1"/>
</dbReference>
<evidence type="ECO:0000313" key="3">
    <source>
        <dbReference type="EMBL" id="SFQ76606.1"/>
    </source>
</evidence>
<dbReference type="Gene3D" id="2.60.120.10">
    <property type="entry name" value="Jelly Rolls"/>
    <property type="match status" value="1"/>
</dbReference>
<dbReference type="CDD" id="cd00093">
    <property type="entry name" value="HTH_XRE"/>
    <property type="match status" value="1"/>
</dbReference>
<dbReference type="Pfam" id="PF07883">
    <property type="entry name" value="Cupin_2"/>
    <property type="match status" value="1"/>
</dbReference>
<dbReference type="SUPFAM" id="SSF51182">
    <property type="entry name" value="RmlC-like cupins"/>
    <property type="match status" value="1"/>
</dbReference>
<dbReference type="InterPro" id="IPR014710">
    <property type="entry name" value="RmlC-like_jellyroll"/>
</dbReference>
<dbReference type="RefSeq" id="WP_061805540.1">
    <property type="nucleotide sequence ID" value="NZ_FOXX01000008.1"/>
</dbReference>
<reference evidence="3 4" key="1">
    <citation type="submission" date="2016-10" db="EMBL/GenBank/DDBJ databases">
        <authorList>
            <person name="Varghese N."/>
            <person name="Submissions S."/>
        </authorList>
    </citation>
    <scope>NUCLEOTIDE SEQUENCE [LARGE SCALE GENOMIC DNA]</scope>
    <source>
        <strain evidence="3 4">DSM 13796</strain>
    </source>
</reference>
<dbReference type="SMART" id="SM00530">
    <property type="entry name" value="HTH_XRE"/>
    <property type="match status" value="1"/>
</dbReference>
<protein>
    <submittedName>
        <fullName evidence="3">Helix-turn-helix domain-containing protein</fullName>
    </submittedName>
</protein>
<dbReference type="InterPro" id="IPR050807">
    <property type="entry name" value="TransReg_Diox_bact_type"/>
</dbReference>
<dbReference type="SUPFAM" id="SSF47413">
    <property type="entry name" value="lambda repressor-like DNA-binding domains"/>
    <property type="match status" value="1"/>
</dbReference>